<evidence type="ECO:0000256" key="4">
    <source>
        <dbReference type="ARBA" id="ARBA00022688"/>
    </source>
</evidence>
<keyword evidence="6 8" id="KW-0446">Lipid-binding</keyword>
<keyword evidence="4 8" id="KW-0831">Ubiquinone biosynthesis</keyword>
<comment type="caution">
    <text evidence="12">The sequence shown here is derived from an EMBL/GenBank/DDBJ whole genome shotgun (WGS) entry which is preliminary data.</text>
</comment>
<organism evidence="12 13">
    <name type="scientific">Petrolisthes cinctipes</name>
    <name type="common">Flat porcelain crab</name>
    <dbReference type="NCBI Taxonomy" id="88211"/>
    <lineage>
        <taxon>Eukaryota</taxon>
        <taxon>Metazoa</taxon>
        <taxon>Ecdysozoa</taxon>
        <taxon>Arthropoda</taxon>
        <taxon>Crustacea</taxon>
        <taxon>Multicrustacea</taxon>
        <taxon>Malacostraca</taxon>
        <taxon>Eumalacostraca</taxon>
        <taxon>Eucarida</taxon>
        <taxon>Decapoda</taxon>
        <taxon>Pleocyemata</taxon>
        <taxon>Anomura</taxon>
        <taxon>Galatheoidea</taxon>
        <taxon>Porcellanidae</taxon>
        <taxon>Petrolisthes</taxon>
    </lineage>
</organism>
<dbReference type="PANTHER" id="PTHR21427">
    <property type="entry name" value="UBIQUINONE BIOSYNTHESIS PROTEIN COQ9, MITOCHONDRIAL"/>
    <property type="match status" value="1"/>
</dbReference>
<gene>
    <name evidence="12" type="ORF">Pcinc_003060</name>
</gene>
<name>A0AAE1GHE8_PETCI</name>
<accession>A0AAE1GHE8</accession>
<comment type="function">
    <text evidence="8">Membrane-associated protein that warps the membrane surface to access and bind aromatic isoprenes with high specificity, including ubiquinone (CoQ) isoprene intermediates and presents them directly to Coq7, therefore facilitating the Coq7-mediated hydroxylase step. Participates in the biosynthesis of coenzyme Q, also named ubiquinone, an essential lipid-soluble electron transporter for aerobic cellular respiration.</text>
</comment>
<feature type="compositionally biased region" description="Basic and acidic residues" evidence="9">
    <location>
        <begin position="41"/>
        <end position="73"/>
    </location>
</feature>
<keyword evidence="5" id="KW-0809">Transit peptide</keyword>
<feature type="domain" description="COQ9 C-terminal" evidence="10">
    <location>
        <begin position="211"/>
        <end position="281"/>
    </location>
</feature>
<protein>
    <recommendedName>
        <fullName evidence="8">Ubiquinone biosynthesis protein</fullName>
    </recommendedName>
</protein>
<keyword evidence="7 8" id="KW-0496">Mitochondrion</keyword>
<evidence type="ECO:0000259" key="11">
    <source>
        <dbReference type="Pfam" id="PF21392"/>
    </source>
</evidence>
<dbReference type="GO" id="GO:0005743">
    <property type="term" value="C:mitochondrial inner membrane"/>
    <property type="evidence" value="ECO:0007669"/>
    <property type="project" value="TreeGrafter"/>
</dbReference>
<evidence type="ECO:0000256" key="8">
    <source>
        <dbReference type="RuleBase" id="RU366063"/>
    </source>
</evidence>
<dbReference type="Pfam" id="PF21392">
    <property type="entry name" value="COQ9_N"/>
    <property type="match status" value="1"/>
</dbReference>
<keyword evidence="13" id="KW-1185">Reference proteome</keyword>
<feature type="domain" description="Ubiquinone biosynthesis protein COQ9 HTH" evidence="11">
    <location>
        <begin position="93"/>
        <end position="123"/>
    </location>
</feature>
<dbReference type="Proteomes" id="UP001286313">
    <property type="component" value="Unassembled WGS sequence"/>
</dbReference>
<dbReference type="GO" id="GO:0006744">
    <property type="term" value="P:ubiquinone biosynthetic process"/>
    <property type="evidence" value="ECO:0007669"/>
    <property type="project" value="UniProtKB-UniRule"/>
</dbReference>
<evidence type="ECO:0000313" key="12">
    <source>
        <dbReference type="EMBL" id="KAK3893114.1"/>
    </source>
</evidence>
<evidence type="ECO:0000256" key="9">
    <source>
        <dbReference type="SAM" id="MobiDB-lite"/>
    </source>
</evidence>
<dbReference type="GO" id="GO:0008289">
    <property type="term" value="F:lipid binding"/>
    <property type="evidence" value="ECO:0007669"/>
    <property type="project" value="UniProtKB-UniRule"/>
</dbReference>
<comment type="pathway">
    <text evidence="2 8">Cofactor biosynthesis; ubiquinone biosynthesis.</text>
</comment>
<dbReference type="PANTHER" id="PTHR21427:SF19">
    <property type="entry name" value="UBIQUINONE BIOSYNTHESIS PROTEIN COQ9, MITOCHONDRIAL"/>
    <property type="match status" value="1"/>
</dbReference>
<dbReference type="EMBL" id="JAWQEG010000229">
    <property type="protein sequence ID" value="KAK3893114.1"/>
    <property type="molecule type" value="Genomic_DNA"/>
</dbReference>
<evidence type="ECO:0000256" key="3">
    <source>
        <dbReference type="ARBA" id="ARBA00010766"/>
    </source>
</evidence>
<evidence type="ECO:0000256" key="7">
    <source>
        <dbReference type="ARBA" id="ARBA00023128"/>
    </source>
</evidence>
<evidence type="ECO:0000259" key="10">
    <source>
        <dbReference type="Pfam" id="PF08511"/>
    </source>
</evidence>
<dbReference type="AlphaFoldDB" id="A0AAE1GHE8"/>
<proteinExistence type="inferred from homology"/>
<dbReference type="InterPro" id="IPR013718">
    <property type="entry name" value="COQ9_C"/>
</dbReference>
<reference evidence="12" key="1">
    <citation type="submission" date="2023-10" db="EMBL/GenBank/DDBJ databases">
        <title>Genome assemblies of two species of porcelain crab, Petrolisthes cinctipes and Petrolisthes manimaculis (Anomura: Porcellanidae).</title>
        <authorList>
            <person name="Angst P."/>
        </authorList>
    </citation>
    <scope>NUCLEOTIDE SEQUENCE</scope>
    <source>
        <strain evidence="12">PB745_01</strain>
        <tissue evidence="12">Gill</tissue>
    </source>
</reference>
<dbReference type="FunFam" id="1.10.357.10:FF:000004">
    <property type="entry name" value="Ubiquinone biosynthesis protein COQ9, mitochondrial"/>
    <property type="match status" value="1"/>
</dbReference>
<evidence type="ECO:0000256" key="1">
    <source>
        <dbReference type="ARBA" id="ARBA00004173"/>
    </source>
</evidence>
<dbReference type="Pfam" id="PF08511">
    <property type="entry name" value="COQ9"/>
    <property type="match status" value="1"/>
</dbReference>
<evidence type="ECO:0000256" key="6">
    <source>
        <dbReference type="ARBA" id="ARBA00023121"/>
    </source>
</evidence>
<dbReference type="Gene3D" id="1.10.357.10">
    <property type="entry name" value="Tetracycline Repressor, domain 2"/>
    <property type="match status" value="1"/>
</dbReference>
<evidence type="ECO:0000256" key="2">
    <source>
        <dbReference type="ARBA" id="ARBA00004749"/>
    </source>
</evidence>
<dbReference type="InterPro" id="IPR048674">
    <property type="entry name" value="COQ9_HTH"/>
</dbReference>
<dbReference type="NCBIfam" id="TIGR02396">
    <property type="entry name" value="diverge_rpsU"/>
    <property type="match status" value="1"/>
</dbReference>
<sequence>MKMVSIRCCSSLLTRIITTSRFAGCTCGVRTSSAPLWTVNHSDESKNTHNKPQYEESKQQRQYEESTDKKQSDDSDSGSTSEGDTYTDTEEGEHEVRQQILDAALPFVHSYGWTQESIIQGAESLGYSGMAHGLFPGGGVDLVNYFYKECNKKLEHSLTQKTNEIIDNPQLKKGTTAFISEAVEERLRMNTEYISSWHKALALHASPLNTPQALDNIGSLVDAIWYHAGDRSHDFNWYTKRGLLAAVYKSSELCMLQDKSDDFQDTWDFMNRRLSDVHKVGKCFREVDGVLQNASGVVKAGIITGMNIIGLNNKTR</sequence>
<comment type="similarity">
    <text evidence="3 8">Belongs to the COQ9 family.</text>
</comment>
<dbReference type="InterPro" id="IPR012762">
    <property type="entry name" value="Ubiq_biosynth_COQ9"/>
</dbReference>
<evidence type="ECO:0000313" key="13">
    <source>
        <dbReference type="Proteomes" id="UP001286313"/>
    </source>
</evidence>
<feature type="region of interest" description="Disordered" evidence="9">
    <location>
        <begin position="39"/>
        <end position="94"/>
    </location>
</feature>
<comment type="subcellular location">
    <subcellularLocation>
        <location evidence="1 8">Mitochondrion</location>
    </subcellularLocation>
</comment>
<evidence type="ECO:0000256" key="5">
    <source>
        <dbReference type="ARBA" id="ARBA00022946"/>
    </source>
</evidence>